<dbReference type="Gene3D" id="1.20.1440.60">
    <property type="entry name" value="23S rRNA-intervening sequence"/>
    <property type="match status" value="1"/>
</dbReference>
<gene>
    <name evidence="1" type="ORF">SAMN05444359_11550</name>
</gene>
<evidence type="ECO:0000313" key="1">
    <source>
        <dbReference type="EMBL" id="SEQ75444.1"/>
    </source>
</evidence>
<protein>
    <submittedName>
        <fullName evidence="1">Four helix bundle protein</fullName>
    </submittedName>
</protein>
<dbReference type="NCBIfam" id="TIGR02436">
    <property type="entry name" value="four helix bundle protein"/>
    <property type="match status" value="1"/>
</dbReference>
<dbReference type="AlphaFoldDB" id="A0A1H9ILI7"/>
<dbReference type="SUPFAM" id="SSF158446">
    <property type="entry name" value="IVS-encoded protein-like"/>
    <property type="match status" value="1"/>
</dbReference>
<dbReference type="CDD" id="cd16377">
    <property type="entry name" value="23S_rRNA_IVP_like"/>
    <property type="match status" value="1"/>
</dbReference>
<dbReference type="Proteomes" id="UP000199021">
    <property type="component" value="Unassembled WGS sequence"/>
</dbReference>
<dbReference type="InterPro" id="IPR012657">
    <property type="entry name" value="23S_rRNA-intervening_sequence"/>
</dbReference>
<keyword evidence="2" id="KW-1185">Reference proteome</keyword>
<sequence>MSRSTFTTWMAWKKGFKLATSISRLARAKFPKEERYSLTDQVRRSSRSVCSNLAEAYAKRRYPKHFTAKLTDSMGENYETQNWLFFALDEGYIDEATFESYMAASEEVGRLLSYMDNNPQQFLKPR</sequence>
<accession>A0A1H9ILI7</accession>
<proteinExistence type="predicted"/>
<dbReference type="EMBL" id="FOFB01000015">
    <property type="protein sequence ID" value="SEQ75444.1"/>
    <property type="molecule type" value="Genomic_DNA"/>
</dbReference>
<dbReference type="PANTHER" id="PTHR38471:SF2">
    <property type="entry name" value="FOUR HELIX BUNDLE PROTEIN"/>
    <property type="match status" value="1"/>
</dbReference>
<dbReference type="InParanoid" id="A0A1H9ILI7"/>
<dbReference type="Pfam" id="PF05635">
    <property type="entry name" value="23S_rRNA_IVP"/>
    <property type="match status" value="1"/>
</dbReference>
<evidence type="ECO:0000313" key="2">
    <source>
        <dbReference type="Proteomes" id="UP000199021"/>
    </source>
</evidence>
<reference evidence="2" key="1">
    <citation type="submission" date="2016-10" db="EMBL/GenBank/DDBJ databases">
        <authorList>
            <person name="Varghese N."/>
            <person name="Submissions S."/>
        </authorList>
    </citation>
    <scope>NUCLEOTIDE SEQUENCE [LARGE SCALE GENOMIC DNA]</scope>
    <source>
        <strain evidence="2">DSM 24740</strain>
    </source>
</reference>
<dbReference type="InterPro" id="IPR036583">
    <property type="entry name" value="23S_rRNA_IVS_sf"/>
</dbReference>
<dbReference type="RefSeq" id="WP_245748562.1">
    <property type="nucleotide sequence ID" value="NZ_FOFB01000015.1"/>
</dbReference>
<dbReference type="STRING" id="478744.SAMN05444359_11550"/>
<organism evidence="1 2">
    <name type="scientific">Neolewinella agarilytica</name>
    <dbReference type="NCBI Taxonomy" id="478744"/>
    <lineage>
        <taxon>Bacteria</taxon>
        <taxon>Pseudomonadati</taxon>
        <taxon>Bacteroidota</taxon>
        <taxon>Saprospiria</taxon>
        <taxon>Saprospirales</taxon>
        <taxon>Lewinellaceae</taxon>
        <taxon>Neolewinella</taxon>
    </lineage>
</organism>
<dbReference type="PANTHER" id="PTHR38471">
    <property type="entry name" value="FOUR HELIX BUNDLE PROTEIN"/>
    <property type="match status" value="1"/>
</dbReference>
<name>A0A1H9ILI7_9BACT</name>